<feature type="signal peptide" evidence="1">
    <location>
        <begin position="1"/>
        <end position="24"/>
    </location>
</feature>
<dbReference type="Proteomes" id="UP000288058">
    <property type="component" value="Unassembled WGS sequence"/>
</dbReference>
<sequence length="386" mass="42684">MKIHSLVIGLFSTTIMSLSPFVYAYDSDVLAFICDSCSYDEAKEMVKSKASPGSQCKTGDSGMTPVEETLCYREAVYSAVLNQSSGALWGFRLSQSKQGDATGAMKLQVEEHQHDQTIEEVIRNGVQYTQDLSAALQNVASEVSSSFSSSTEYEHWLSNQTETKHSAITQANTSPSEFSCNESSEYLAVKAITSGEFRNRLRAKINSAYSDEDIELNGNFDDAEFTEFGLRLEKKGTRVSINWDNQRVDKTPFFTFSNPDLLATKNNQKISQVAFRLSPSDNGTSISLDGTKTHLSRKYWVDMKNPRLTPLELSPCAVEALSEVYGTASVSATIDNGSDNYNPMPGKESLFLGEAPEEESRGKKPLCEAHYSDRLGDYVISIKTFC</sequence>
<feature type="chain" id="PRO_5019552509" evidence="1">
    <location>
        <begin position="25"/>
        <end position="386"/>
    </location>
</feature>
<name>A0A432Z5A9_9GAMM</name>
<organism evidence="2 3">
    <name type="scientific">Idiomarina ramblicola</name>
    <dbReference type="NCBI Taxonomy" id="263724"/>
    <lineage>
        <taxon>Bacteria</taxon>
        <taxon>Pseudomonadati</taxon>
        <taxon>Pseudomonadota</taxon>
        <taxon>Gammaproteobacteria</taxon>
        <taxon>Alteromonadales</taxon>
        <taxon>Idiomarinaceae</taxon>
        <taxon>Idiomarina</taxon>
    </lineage>
</organism>
<proteinExistence type="predicted"/>
<dbReference type="RefSeq" id="WP_126779423.1">
    <property type="nucleotide sequence ID" value="NZ_PIQC01000001.1"/>
</dbReference>
<protein>
    <submittedName>
        <fullName evidence="2">Uncharacterized protein</fullName>
    </submittedName>
</protein>
<evidence type="ECO:0000313" key="2">
    <source>
        <dbReference type="EMBL" id="RUO73067.1"/>
    </source>
</evidence>
<dbReference type="OrthoDB" id="6237756at2"/>
<comment type="caution">
    <text evidence="2">The sequence shown here is derived from an EMBL/GenBank/DDBJ whole genome shotgun (WGS) entry which is preliminary data.</text>
</comment>
<reference evidence="3" key="1">
    <citation type="journal article" date="2018" name="Front. Microbiol.">
        <title>Genome-Based Analysis Reveals the Taxonomy and Diversity of the Family Idiomarinaceae.</title>
        <authorList>
            <person name="Liu Y."/>
            <person name="Lai Q."/>
            <person name="Shao Z."/>
        </authorList>
    </citation>
    <scope>NUCLEOTIDE SEQUENCE [LARGE SCALE GENOMIC DNA]</scope>
    <source>
        <strain evidence="3">R22</strain>
    </source>
</reference>
<keyword evidence="3" id="KW-1185">Reference proteome</keyword>
<dbReference type="AlphaFoldDB" id="A0A432Z5A9"/>
<evidence type="ECO:0000313" key="3">
    <source>
        <dbReference type="Proteomes" id="UP000288058"/>
    </source>
</evidence>
<accession>A0A432Z5A9</accession>
<keyword evidence="1" id="KW-0732">Signal</keyword>
<dbReference type="EMBL" id="PIQC01000001">
    <property type="protein sequence ID" value="RUO73067.1"/>
    <property type="molecule type" value="Genomic_DNA"/>
</dbReference>
<evidence type="ECO:0000256" key="1">
    <source>
        <dbReference type="SAM" id="SignalP"/>
    </source>
</evidence>
<gene>
    <name evidence="2" type="ORF">CWI78_01100</name>
</gene>